<reference evidence="1 2" key="1">
    <citation type="journal article" date="2009" name="Nat. Genet.">
        <title>The genome of the cucumber, Cucumis sativus L.</title>
        <authorList>
            <person name="Huang S."/>
            <person name="Li R."/>
            <person name="Zhang Z."/>
            <person name="Li L."/>
            <person name="Gu X."/>
            <person name="Fan W."/>
            <person name="Lucas W.J."/>
            <person name="Wang X."/>
            <person name="Xie B."/>
            <person name="Ni P."/>
            <person name="Ren Y."/>
            <person name="Zhu H."/>
            <person name="Li J."/>
            <person name="Lin K."/>
            <person name="Jin W."/>
            <person name="Fei Z."/>
            <person name="Li G."/>
            <person name="Staub J."/>
            <person name="Kilian A."/>
            <person name="van der Vossen E.A."/>
            <person name="Wu Y."/>
            <person name="Guo J."/>
            <person name="He J."/>
            <person name="Jia Z."/>
            <person name="Ren Y."/>
            <person name="Tian G."/>
            <person name="Lu Y."/>
            <person name="Ruan J."/>
            <person name="Qian W."/>
            <person name="Wang M."/>
            <person name="Huang Q."/>
            <person name="Li B."/>
            <person name="Xuan Z."/>
            <person name="Cao J."/>
            <person name="Asan"/>
            <person name="Wu Z."/>
            <person name="Zhang J."/>
            <person name="Cai Q."/>
            <person name="Bai Y."/>
            <person name="Zhao B."/>
            <person name="Han Y."/>
            <person name="Li Y."/>
            <person name="Li X."/>
            <person name="Wang S."/>
            <person name="Shi Q."/>
            <person name="Liu S."/>
            <person name="Cho W.K."/>
            <person name="Kim J.Y."/>
            <person name="Xu Y."/>
            <person name="Heller-Uszynska K."/>
            <person name="Miao H."/>
            <person name="Cheng Z."/>
            <person name="Zhang S."/>
            <person name="Wu J."/>
            <person name="Yang Y."/>
            <person name="Kang H."/>
            <person name="Li M."/>
            <person name="Liang H."/>
            <person name="Ren X."/>
            <person name="Shi Z."/>
            <person name="Wen M."/>
            <person name="Jian M."/>
            <person name="Yang H."/>
            <person name="Zhang G."/>
            <person name="Yang Z."/>
            <person name="Chen R."/>
            <person name="Liu S."/>
            <person name="Li J."/>
            <person name="Ma L."/>
            <person name="Liu H."/>
            <person name="Zhou Y."/>
            <person name="Zhao J."/>
            <person name="Fang X."/>
            <person name="Li G."/>
            <person name="Fang L."/>
            <person name="Li Y."/>
            <person name="Liu D."/>
            <person name="Zheng H."/>
            <person name="Zhang Y."/>
            <person name="Qin N."/>
            <person name="Li Z."/>
            <person name="Yang G."/>
            <person name="Yang S."/>
            <person name="Bolund L."/>
            <person name="Kristiansen K."/>
            <person name="Zheng H."/>
            <person name="Li S."/>
            <person name="Zhang X."/>
            <person name="Yang H."/>
            <person name="Wang J."/>
            <person name="Sun R."/>
            <person name="Zhang B."/>
            <person name="Jiang S."/>
            <person name="Wang J."/>
            <person name="Du Y."/>
            <person name="Li S."/>
        </authorList>
    </citation>
    <scope>NUCLEOTIDE SEQUENCE [LARGE SCALE GENOMIC DNA]</scope>
    <source>
        <strain evidence="2">cv. 9930</strain>
    </source>
</reference>
<name>A0A0A0KDQ7_CUCSA</name>
<reference evidence="1 2" key="4">
    <citation type="journal article" date="2011" name="BMC Genomics">
        <title>RNA-Seq improves annotation of protein-coding genes in the cucumber genome.</title>
        <authorList>
            <person name="Li Z."/>
            <person name="Zhang Z."/>
            <person name="Yan P."/>
            <person name="Huang S."/>
            <person name="Fei Z."/>
            <person name="Lin K."/>
        </authorList>
    </citation>
    <scope>NUCLEOTIDE SEQUENCE [LARGE SCALE GENOMIC DNA]</scope>
    <source>
        <strain evidence="2">cv. 9930</strain>
    </source>
</reference>
<sequence length="82" mass="9445">MHCTLLPHHNRVSDLPPDKPVAAFRSPVIRDRVGGRKIKSVIPKQRKLVKTMIYHSLKDFLISLFRPSSDIHNRPKPISKDL</sequence>
<evidence type="ECO:0000313" key="1">
    <source>
        <dbReference type="EMBL" id="KGN47678.1"/>
    </source>
</evidence>
<proteinExistence type="predicted"/>
<protein>
    <submittedName>
        <fullName evidence="1">Uncharacterized protein</fullName>
    </submittedName>
</protein>
<dbReference type="AlphaFoldDB" id="A0A0A0KDQ7"/>
<dbReference type="EMBL" id="CM002927">
    <property type="protein sequence ID" value="KGN47678.1"/>
    <property type="molecule type" value="Genomic_DNA"/>
</dbReference>
<keyword evidence="2" id="KW-1185">Reference proteome</keyword>
<gene>
    <name evidence="1" type="ORF">Csa_6G374710</name>
</gene>
<reference evidence="1 2" key="2">
    <citation type="journal article" date="2009" name="PLoS ONE">
        <title>An integrated genetic and cytogenetic map of the cucumber genome.</title>
        <authorList>
            <person name="Ren Y."/>
            <person name="Zhang Z."/>
            <person name="Liu J."/>
            <person name="Staub J.E."/>
            <person name="Han Y."/>
            <person name="Cheng Z."/>
            <person name="Li X."/>
            <person name="Lu J."/>
            <person name="Miao H."/>
            <person name="Kang H."/>
            <person name="Xie B."/>
            <person name="Gu X."/>
            <person name="Wang X."/>
            <person name="Du Y."/>
            <person name="Jin W."/>
            <person name="Huang S."/>
        </authorList>
    </citation>
    <scope>NUCLEOTIDE SEQUENCE [LARGE SCALE GENOMIC DNA]</scope>
    <source>
        <strain evidence="2">cv. 9930</strain>
    </source>
</reference>
<accession>A0A0A0KDQ7</accession>
<dbReference type="Proteomes" id="UP000029981">
    <property type="component" value="Chromosome 6"/>
</dbReference>
<evidence type="ECO:0000313" key="2">
    <source>
        <dbReference type="Proteomes" id="UP000029981"/>
    </source>
</evidence>
<organism evidence="1 2">
    <name type="scientific">Cucumis sativus</name>
    <name type="common">Cucumber</name>
    <dbReference type="NCBI Taxonomy" id="3659"/>
    <lineage>
        <taxon>Eukaryota</taxon>
        <taxon>Viridiplantae</taxon>
        <taxon>Streptophyta</taxon>
        <taxon>Embryophyta</taxon>
        <taxon>Tracheophyta</taxon>
        <taxon>Spermatophyta</taxon>
        <taxon>Magnoliopsida</taxon>
        <taxon>eudicotyledons</taxon>
        <taxon>Gunneridae</taxon>
        <taxon>Pentapetalae</taxon>
        <taxon>rosids</taxon>
        <taxon>fabids</taxon>
        <taxon>Cucurbitales</taxon>
        <taxon>Cucurbitaceae</taxon>
        <taxon>Benincaseae</taxon>
        <taxon>Cucumis</taxon>
    </lineage>
</organism>
<dbReference type="Gramene" id="KGN47678">
    <property type="protein sequence ID" value="KGN47678"/>
    <property type="gene ID" value="Csa_6G374710"/>
</dbReference>
<reference evidence="1 2" key="3">
    <citation type="journal article" date="2010" name="BMC Genomics">
        <title>Transcriptome sequencing and comparative analysis of cucumber flowers with different sex types.</title>
        <authorList>
            <person name="Guo S."/>
            <person name="Zheng Y."/>
            <person name="Joung J.G."/>
            <person name="Liu S."/>
            <person name="Zhang Z."/>
            <person name="Crasta O.R."/>
            <person name="Sobral B.W."/>
            <person name="Xu Y."/>
            <person name="Huang S."/>
            <person name="Fei Z."/>
        </authorList>
    </citation>
    <scope>NUCLEOTIDE SEQUENCE [LARGE SCALE GENOMIC DNA]</scope>
    <source>
        <strain evidence="2">cv. 9930</strain>
    </source>
</reference>